<comment type="similarity">
    <text evidence="1">Belongs to the ComF/GntX family.</text>
</comment>
<sequence>MLPSALSDFVALIFPRTCLACQQSLARGETHLCTGCRTQLPYTDYHRLAPTDNPLARRFWGRVPMEYVLSYLRFLRRGRVQHLLHQLKYQGQREVGTALGQMYGQELATHGLGTDLDLILPVPLHRRKLAKRGYNQSDTFAEGLAAGLQVPWSAEVLRRNSFTASQTRKSRAERWQNVAEVFEVAQPDAVRGKHILVVDDVLTTGATLEACAIKVLDAGAAAVSVATIACAEH</sequence>
<organism evidence="4 5">
    <name type="scientific">Hymenobacter edaphi</name>
    <dbReference type="NCBI Taxonomy" id="2211146"/>
    <lineage>
        <taxon>Bacteria</taxon>
        <taxon>Pseudomonadati</taxon>
        <taxon>Bacteroidota</taxon>
        <taxon>Cytophagia</taxon>
        <taxon>Cytophagales</taxon>
        <taxon>Hymenobacteraceae</taxon>
        <taxon>Hymenobacter</taxon>
    </lineage>
</organism>
<comment type="caution">
    <text evidence="4">The sequence shown here is derived from an EMBL/GenBank/DDBJ whole genome shotgun (WGS) entry which is preliminary data.</text>
</comment>
<proteinExistence type="inferred from homology"/>
<feature type="domain" description="Phosphoribosyltransferase" evidence="2">
    <location>
        <begin position="140"/>
        <end position="228"/>
    </location>
</feature>
<dbReference type="InterPro" id="IPR044005">
    <property type="entry name" value="DZR_2"/>
</dbReference>
<evidence type="ECO:0000313" key="4">
    <source>
        <dbReference type="EMBL" id="RAK63232.1"/>
    </source>
</evidence>
<dbReference type="Proteomes" id="UP000248553">
    <property type="component" value="Unassembled WGS sequence"/>
</dbReference>
<feature type="domain" description="Double zinc ribbon" evidence="3">
    <location>
        <begin position="10"/>
        <end position="42"/>
    </location>
</feature>
<dbReference type="InterPro" id="IPR000836">
    <property type="entry name" value="PRTase_dom"/>
</dbReference>
<dbReference type="InterPro" id="IPR051910">
    <property type="entry name" value="ComF/GntX_DNA_util-trans"/>
</dbReference>
<dbReference type="OrthoDB" id="9779910at2"/>
<dbReference type="SUPFAM" id="SSF53271">
    <property type="entry name" value="PRTase-like"/>
    <property type="match status" value="1"/>
</dbReference>
<gene>
    <name evidence="4" type="ORF">DLM85_21845</name>
</gene>
<dbReference type="AlphaFoldDB" id="A0A328B765"/>
<evidence type="ECO:0000256" key="1">
    <source>
        <dbReference type="ARBA" id="ARBA00008007"/>
    </source>
</evidence>
<dbReference type="Pfam" id="PF18912">
    <property type="entry name" value="DZR_2"/>
    <property type="match status" value="1"/>
</dbReference>
<reference evidence="5" key="1">
    <citation type="submission" date="2018-05" db="EMBL/GenBank/DDBJ databases">
        <authorList>
            <person name="Nie L."/>
        </authorList>
    </citation>
    <scope>NUCLEOTIDE SEQUENCE [LARGE SCALE GENOMIC DNA]</scope>
    <source>
        <strain evidence="5">NL</strain>
    </source>
</reference>
<dbReference type="InterPro" id="IPR029057">
    <property type="entry name" value="PRTase-like"/>
</dbReference>
<dbReference type="CDD" id="cd06223">
    <property type="entry name" value="PRTases_typeI"/>
    <property type="match status" value="1"/>
</dbReference>
<evidence type="ECO:0000259" key="2">
    <source>
        <dbReference type="Pfam" id="PF00156"/>
    </source>
</evidence>
<dbReference type="PANTHER" id="PTHR47505:SF1">
    <property type="entry name" value="DNA UTILIZATION PROTEIN YHGH"/>
    <property type="match status" value="1"/>
</dbReference>
<name>A0A328B765_9BACT</name>
<protein>
    <submittedName>
        <fullName evidence="4">ComF family protein</fullName>
    </submittedName>
</protein>
<evidence type="ECO:0000259" key="3">
    <source>
        <dbReference type="Pfam" id="PF18912"/>
    </source>
</evidence>
<keyword evidence="5" id="KW-1185">Reference proteome</keyword>
<evidence type="ECO:0000313" key="5">
    <source>
        <dbReference type="Proteomes" id="UP000248553"/>
    </source>
</evidence>
<dbReference type="RefSeq" id="WP_111480309.1">
    <property type="nucleotide sequence ID" value="NZ_QHKM01000010.1"/>
</dbReference>
<accession>A0A328B765</accession>
<dbReference type="PANTHER" id="PTHR47505">
    <property type="entry name" value="DNA UTILIZATION PROTEIN YHGH"/>
    <property type="match status" value="1"/>
</dbReference>
<dbReference type="EMBL" id="QHKM01000010">
    <property type="protein sequence ID" value="RAK63232.1"/>
    <property type="molecule type" value="Genomic_DNA"/>
</dbReference>
<dbReference type="Gene3D" id="3.40.50.2020">
    <property type="match status" value="1"/>
</dbReference>
<dbReference type="Pfam" id="PF00156">
    <property type="entry name" value="Pribosyltran"/>
    <property type="match status" value="1"/>
</dbReference>